<gene>
    <name evidence="2" type="ORF">OMAR00292_LOCUS3279</name>
</gene>
<name>A0A7S3XGS5_OXYMA</name>
<evidence type="ECO:0000313" key="2">
    <source>
        <dbReference type="EMBL" id="CAE0617403.1"/>
    </source>
</evidence>
<proteinExistence type="predicted"/>
<evidence type="ECO:0008006" key="3">
    <source>
        <dbReference type="Google" id="ProtNLM"/>
    </source>
</evidence>
<dbReference type="AlphaFoldDB" id="A0A7S3XGS5"/>
<evidence type="ECO:0000256" key="1">
    <source>
        <dbReference type="SAM" id="Phobius"/>
    </source>
</evidence>
<sequence length="265" mass="28259">MANEALVTAVAIYLLVSDFNKLLREWWIWVGVAAGIVLIIAALLGCGATHKQNRFILTAFLFLAGVVFTLLCITAIASTLSLSHVKAISELNSPQLNALTGRNQSTYRFIRQAYGEIYNTAECTGGIASFLSGKPSFTEIECKESKAIAKTLNGWLNADDSSAITAVSFSICVVQAGLDDEFKGGIPAANAWCGSNTTVIKLVDRWSLGILIALWIITAFVLIVGIANCVLVSGNKKKGKVIAVEKPQGVVYGQPVHGGVQVVRV</sequence>
<keyword evidence="1" id="KW-0812">Transmembrane</keyword>
<keyword evidence="1" id="KW-0472">Membrane</keyword>
<feature type="transmembrane region" description="Helical" evidence="1">
    <location>
        <begin position="206"/>
        <end position="231"/>
    </location>
</feature>
<keyword evidence="1" id="KW-1133">Transmembrane helix</keyword>
<dbReference type="EMBL" id="HBIT01006535">
    <property type="protein sequence ID" value="CAE0617403.1"/>
    <property type="molecule type" value="Transcribed_RNA"/>
</dbReference>
<feature type="transmembrane region" description="Helical" evidence="1">
    <location>
        <begin position="26"/>
        <end position="48"/>
    </location>
</feature>
<feature type="transmembrane region" description="Helical" evidence="1">
    <location>
        <begin position="55"/>
        <end position="77"/>
    </location>
</feature>
<protein>
    <recommendedName>
        <fullName evidence="3">Tetraspanin</fullName>
    </recommendedName>
</protein>
<organism evidence="2">
    <name type="scientific">Oxyrrhis marina</name>
    <name type="common">Dinoflagellate</name>
    <dbReference type="NCBI Taxonomy" id="2969"/>
    <lineage>
        <taxon>Eukaryota</taxon>
        <taxon>Sar</taxon>
        <taxon>Alveolata</taxon>
        <taxon>Dinophyceae</taxon>
        <taxon>Oxyrrhinales</taxon>
        <taxon>Oxyrrhinaceae</taxon>
        <taxon>Oxyrrhis</taxon>
    </lineage>
</organism>
<accession>A0A7S3XGS5</accession>
<reference evidence="2" key="1">
    <citation type="submission" date="2021-01" db="EMBL/GenBank/DDBJ databases">
        <authorList>
            <person name="Corre E."/>
            <person name="Pelletier E."/>
            <person name="Niang G."/>
            <person name="Scheremetjew M."/>
            <person name="Finn R."/>
            <person name="Kale V."/>
            <person name="Holt S."/>
            <person name="Cochrane G."/>
            <person name="Meng A."/>
            <person name="Brown T."/>
            <person name="Cohen L."/>
        </authorList>
    </citation>
    <scope>NUCLEOTIDE SEQUENCE</scope>
    <source>
        <strain evidence="2">CCMP1795</strain>
    </source>
</reference>